<accession>A0A7E4VQ84</accession>
<dbReference type="AlphaFoldDB" id="A0A7E4VQ84"/>
<dbReference type="InterPro" id="IPR011333">
    <property type="entry name" value="SKP1/BTB/POZ_sf"/>
</dbReference>
<evidence type="ECO:0000313" key="2">
    <source>
        <dbReference type="WBParaSite" id="Pan_g23711.t1"/>
    </source>
</evidence>
<name>A0A7E4VQ84_PANRE</name>
<keyword evidence="1" id="KW-1185">Reference proteome</keyword>
<protein>
    <submittedName>
        <fullName evidence="2">BTB domain-containing protein</fullName>
    </submittedName>
</protein>
<dbReference type="Proteomes" id="UP000492821">
    <property type="component" value="Unassembled WGS sequence"/>
</dbReference>
<reference evidence="1" key="1">
    <citation type="journal article" date="2013" name="Genetics">
        <title>The draft genome and transcriptome of Panagrellus redivivus are shaped by the harsh demands of a free-living lifestyle.</title>
        <authorList>
            <person name="Srinivasan J."/>
            <person name="Dillman A.R."/>
            <person name="Macchietto M.G."/>
            <person name="Heikkinen L."/>
            <person name="Lakso M."/>
            <person name="Fracchia K.M."/>
            <person name="Antoshechkin I."/>
            <person name="Mortazavi A."/>
            <person name="Wong G."/>
            <person name="Sternberg P.W."/>
        </authorList>
    </citation>
    <scope>NUCLEOTIDE SEQUENCE [LARGE SCALE GENOMIC DNA]</scope>
    <source>
        <strain evidence="1">MT8872</strain>
    </source>
</reference>
<evidence type="ECO:0000313" key="1">
    <source>
        <dbReference type="Proteomes" id="UP000492821"/>
    </source>
</evidence>
<organism evidence="1 2">
    <name type="scientific">Panagrellus redivivus</name>
    <name type="common">Microworm</name>
    <dbReference type="NCBI Taxonomy" id="6233"/>
    <lineage>
        <taxon>Eukaryota</taxon>
        <taxon>Metazoa</taxon>
        <taxon>Ecdysozoa</taxon>
        <taxon>Nematoda</taxon>
        <taxon>Chromadorea</taxon>
        <taxon>Rhabditida</taxon>
        <taxon>Tylenchina</taxon>
        <taxon>Panagrolaimomorpha</taxon>
        <taxon>Panagrolaimoidea</taxon>
        <taxon>Panagrolaimidae</taxon>
        <taxon>Panagrellus</taxon>
    </lineage>
</organism>
<proteinExistence type="predicted"/>
<dbReference type="WBParaSite" id="Pan_g23711.t1">
    <property type="protein sequence ID" value="Pan_g23711.t1"/>
    <property type="gene ID" value="Pan_g23711"/>
</dbReference>
<reference evidence="2" key="2">
    <citation type="submission" date="2020-10" db="UniProtKB">
        <authorList>
            <consortium name="WormBaseParasite"/>
        </authorList>
    </citation>
    <scope>IDENTIFICATION</scope>
</reference>
<dbReference type="Gene3D" id="3.30.710.10">
    <property type="entry name" value="Potassium Channel Kv1.1, Chain A"/>
    <property type="match status" value="1"/>
</dbReference>
<sequence>MLKRVMTHFFEWPQSLKALPQTVSSTHYETPSVETAVNALRFADKYGMKGITKQLAKVPRFNLSVETFPTIVHYADDCSDSDLFDECCAFFKEHQRHIRATEKFGQLPPSSVAHLLGTTFDLETQFDILRHAHANGIDFILDPLEQLIIEALSLDTFCDTAKYAWECSRDDLKKACAKICIDNLLEIIKMKAFIDLSPEVLHGVIKLGHEIVMEDQ</sequence>
<dbReference type="CDD" id="cd14733">
    <property type="entry name" value="BACK"/>
    <property type="match status" value="2"/>
</dbReference>